<dbReference type="EMBL" id="HBUE01043705">
    <property type="protein sequence ID" value="CAG6461761.1"/>
    <property type="molecule type" value="Transcribed_RNA"/>
</dbReference>
<accession>A0A8D8AQP6</accession>
<name>A0A8D8AQP6_CULPI</name>
<proteinExistence type="predicted"/>
<sequence>MDRFKPELEVSFEFGPGFEPMTEREVPIFRFRVLLEQKIGLAQEFLLGDFIVLCQCFHPGNKLINRHSTRFATKVNSPFICRYGQVATLWEPRTRRGRSGSLPTMHVGLRPSLRGKLRSARSAEVLVVILVTLRLWDRSAGIRWVPAMSRVLRSHSSGIGVVALISGGSRLGVEV</sequence>
<reference evidence="1" key="1">
    <citation type="submission" date="2021-05" db="EMBL/GenBank/DDBJ databases">
        <authorList>
            <person name="Alioto T."/>
            <person name="Alioto T."/>
            <person name="Gomez Garrido J."/>
        </authorList>
    </citation>
    <scope>NUCLEOTIDE SEQUENCE</scope>
</reference>
<evidence type="ECO:0000313" key="1">
    <source>
        <dbReference type="EMBL" id="CAG6461761.1"/>
    </source>
</evidence>
<dbReference type="AlphaFoldDB" id="A0A8D8AQP6"/>
<organism evidence="1">
    <name type="scientific">Culex pipiens</name>
    <name type="common">House mosquito</name>
    <dbReference type="NCBI Taxonomy" id="7175"/>
    <lineage>
        <taxon>Eukaryota</taxon>
        <taxon>Metazoa</taxon>
        <taxon>Ecdysozoa</taxon>
        <taxon>Arthropoda</taxon>
        <taxon>Hexapoda</taxon>
        <taxon>Insecta</taxon>
        <taxon>Pterygota</taxon>
        <taxon>Neoptera</taxon>
        <taxon>Endopterygota</taxon>
        <taxon>Diptera</taxon>
        <taxon>Nematocera</taxon>
        <taxon>Culicoidea</taxon>
        <taxon>Culicidae</taxon>
        <taxon>Culicinae</taxon>
        <taxon>Culicini</taxon>
        <taxon>Culex</taxon>
        <taxon>Culex</taxon>
    </lineage>
</organism>
<protein>
    <submittedName>
        <fullName evidence="1">(northern house mosquito) hypothetical protein</fullName>
    </submittedName>
</protein>